<evidence type="ECO:0000313" key="4">
    <source>
        <dbReference type="Proteomes" id="UP000198407"/>
    </source>
</evidence>
<keyword evidence="1" id="KW-0812">Transmembrane</keyword>
<keyword evidence="1" id="KW-0472">Membrane</keyword>
<feature type="transmembrane region" description="Helical" evidence="1">
    <location>
        <begin position="33"/>
        <end position="52"/>
    </location>
</feature>
<evidence type="ECO:0000313" key="3">
    <source>
        <dbReference type="EMBL" id="SNS05795.1"/>
    </source>
</evidence>
<evidence type="ECO:0000259" key="2">
    <source>
        <dbReference type="Pfam" id="PF00487"/>
    </source>
</evidence>
<dbReference type="AlphaFoldDB" id="A0A239BCQ2"/>
<dbReference type="GO" id="GO:0016020">
    <property type="term" value="C:membrane"/>
    <property type="evidence" value="ECO:0007669"/>
    <property type="project" value="TreeGrafter"/>
</dbReference>
<dbReference type="InterPro" id="IPR012171">
    <property type="entry name" value="Fatty_acid_desaturase"/>
</dbReference>
<dbReference type="GO" id="GO:0008610">
    <property type="term" value="P:lipid biosynthetic process"/>
    <property type="evidence" value="ECO:0007669"/>
    <property type="project" value="UniProtKB-ARBA"/>
</dbReference>
<proteinExistence type="predicted"/>
<reference evidence="4" key="1">
    <citation type="submission" date="2017-06" db="EMBL/GenBank/DDBJ databases">
        <authorList>
            <person name="Varghese N."/>
            <person name="Submissions S."/>
        </authorList>
    </citation>
    <scope>NUCLEOTIDE SEQUENCE [LARGE SCALE GENOMIC DNA]</scope>
    <source>
        <strain evidence="4">DSM 22348</strain>
    </source>
</reference>
<dbReference type="GO" id="GO:0016717">
    <property type="term" value="F:oxidoreductase activity, acting on paired donors, with oxidation of a pair of donors resulting in the reduction of molecular oxygen to two molecules of water"/>
    <property type="evidence" value="ECO:0007669"/>
    <property type="project" value="TreeGrafter"/>
</dbReference>
<evidence type="ECO:0000256" key="1">
    <source>
        <dbReference type="SAM" id="Phobius"/>
    </source>
</evidence>
<keyword evidence="4" id="KW-1185">Reference proteome</keyword>
<dbReference type="Pfam" id="PF00487">
    <property type="entry name" value="FA_desaturase"/>
    <property type="match status" value="1"/>
</dbReference>
<feature type="transmembrane region" description="Helical" evidence="1">
    <location>
        <begin position="59"/>
        <end position="78"/>
    </location>
</feature>
<feature type="transmembrane region" description="Helical" evidence="1">
    <location>
        <begin position="184"/>
        <end position="214"/>
    </location>
</feature>
<dbReference type="OrthoDB" id="634389at2"/>
<dbReference type="Proteomes" id="UP000198407">
    <property type="component" value="Unassembled WGS sequence"/>
</dbReference>
<dbReference type="RefSeq" id="WP_084702513.1">
    <property type="nucleotide sequence ID" value="NZ_FZOL01000002.1"/>
</dbReference>
<protein>
    <submittedName>
        <fullName evidence="3">Fatty acid desaturase</fullName>
    </submittedName>
</protein>
<dbReference type="InterPro" id="IPR005804">
    <property type="entry name" value="FA_desaturase_dom"/>
</dbReference>
<organism evidence="3 4">
    <name type="scientific">Pseudomonas japonica</name>
    <dbReference type="NCBI Taxonomy" id="256466"/>
    <lineage>
        <taxon>Bacteria</taxon>
        <taxon>Pseudomonadati</taxon>
        <taxon>Pseudomonadota</taxon>
        <taxon>Gammaproteobacteria</taxon>
        <taxon>Pseudomonadales</taxon>
        <taxon>Pseudomonadaceae</taxon>
        <taxon>Pseudomonas</taxon>
    </lineage>
</organism>
<dbReference type="PANTHER" id="PTHR19353">
    <property type="entry name" value="FATTY ACID DESATURASE 2"/>
    <property type="match status" value="1"/>
</dbReference>
<gene>
    <name evidence="3" type="ORF">SAMN05444352_102474</name>
</gene>
<dbReference type="STRING" id="1215104.GCA_000730585_04916"/>
<dbReference type="EMBL" id="FZOL01000002">
    <property type="protein sequence ID" value="SNS05795.1"/>
    <property type="molecule type" value="Genomic_DNA"/>
</dbReference>
<keyword evidence="1" id="KW-1133">Transmembrane helix</keyword>
<dbReference type="PANTHER" id="PTHR19353:SF19">
    <property type="entry name" value="DELTA(5) FATTY ACID DESATURASE C-RELATED"/>
    <property type="match status" value="1"/>
</dbReference>
<accession>A0A239BCQ2</accession>
<sequence>MTAFTSVPALSVPGGSARKQLFSVMFEGYKRAPGVLAVLLLSAMFLGGLALLVEAQGLLLHLLAVPMVALAMILALYLSHDCAHLLVFRNHKSNIVLGEVLSLINGLAYSSFDEYRRDHIRHHADKVDLIGVDMNKFLQTMPRWLSWTLLSLEKVYIPGCFYAIKFQTIVSGLKGSHRERMRVLFCLACYSALFFVLSTASVVSLALLFVASFIRIHVARFVDAFQHSYEQVEPDTDTPIRYSKTYELHNTYSVPVARKWTWLNYLILNFGYHGTHHALPSCPWYLLPVLEREILKLNGVEPAALLENRPEFSFANLLAAYHRRRVDRLLAEHEGTPYDEQGLFSFEHFTGAYTDKLLG</sequence>
<name>A0A239BCQ2_9PSED</name>
<feature type="domain" description="Fatty acid desaturase" evidence="2">
    <location>
        <begin position="62"/>
        <end position="294"/>
    </location>
</feature>